<dbReference type="PROSITE" id="PS51318">
    <property type="entry name" value="TAT"/>
    <property type="match status" value="1"/>
</dbReference>
<evidence type="ECO:0000313" key="2">
    <source>
        <dbReference type="EMBL" id="MBB4941334.1"/>
    </source>
</evidence>
<dbReference type="RefSeq" id="WP_184757437.1">
    <property type="nucleotide sequence ID" value="NZ_BAABEK010000032.1"/>
</dbReference>
<dbReference type="Pfam" id="PF05787">
    <property type="entry name" value="PhoX"/>
    <property type="match status" value="2"/>
</dbReference>
<sequence>MLRRTLMRTGGLAAGAAFAGSLWQGAAQALPLRAPGPYGALGAPDVNGVALPPGFTGRVVARTGRRVGGVLWHPAPDGGACFPDGDGWIYVSNSEVPLLGGATAIRFGPGGAVRGAYRILSGTNLNCAGGRTPWNTWLSCEEILRGRVFECDPYGSRAAMPRLAMGRFRHEAAACDPDRQVIYLTEDEPDGCFYRFRPTHWGDLTAGRLDVLCASSAGAVTWQRVPNPAALLEATRHQVDAARRFNGGEGCHYADGVCFFTTKGDNRVWGYDTESERLEIVYDADAPLRVVDNLTGTPGGDLYVAEDTGNMEINLITPDRVVTPFLRVDGHPKSEITGPAFSPDGRRLYFSSQRGVRGDTAGTDGVTYEVTGPFRR</sequence>
<gene>
    <name evidence="2" type="ORF">FHR32_005711</name>
</gene>
<keyword evidence="3" id="KW-1185">Reference proteome</keyword>
<dbReference type="SUPFAM" id="SSF63825">
    <property type="entry name" value="YWTD domain"/>
    <property type="match status" value="1"/>
</dbReference>
<reference evidence="2 3" key="1">
    <citation type="submission" date="2020-08" db="EMBL/GenBank/DDBJ databases">
        <title>Sequencing the genomes of 1000 actinobacteria strains.</title>
        <authorList>
            <person name="Klenk H.-P."/>
        </authorList>
    </citation>
    <scope>NUCLEOTIDE SEQUENCE [LARGE SCALE GENOMIC DNA]</scope>
    <source>
        <strain evidence="2 3">DSM 43023</strain>
    </source>
</reference>
<dbReference type="InterPro" id="IPR011659">
    <property type="entry name" value="WD40"/>
</dbReference>
<dbReference type="InterPro" id="IPR006311">
    <property type="entry name" value="TAT_signal"/>
</dbReference>
<dbReference type="AlphaFoldDB" id="A0A7W7RZW4"/>
<dbReference type="PANTHER" id="PTHR35399">
    <property type="entry name" value="SLR8030 PROTEIN"/>
    <property type="match status" value="1"/>
</dbReference>
<feature type="chain" id="PRO_5038801123" description="Translocation protein TolB" evidence="1">
    <location>
        <begin position="20"/>
        <end position="376"/>
    </location>
</feature>
<proteinExistence type="predicted"/>
<keyword evidence="1" id="KW-0732">Signal</keyword>
<dbReference type="EMBL" id="JACHJU010000002">
    <property type="protein sequence ID" value="MBB4941334.1"/>
    <property type="molecule type" value="Genomic_DNA"/>
</dbReference>
<dbReference type="PANTHER" id="PTHR35399:SF4">
    <property type="entry name" value="MEMBRANE PROTEIN"/>
    <property type="match status" value="1"/>
</dbReference>
<dbReference type="InterPro" id="IPR008557">
    <property type="entry name" value="PhoX"/>
</dbReference>
<comment type="caution">
    <text evidence="2">The sequence shown here is derived from an EMBL/GenBank/DDBJ whole genome shotgun (WGS) entry which is preliminary data.</text>
</comment>
<protein>
    <recommendedName>
        <fullName evidence="4">Translocation protein TolB</fullName>
    </recommendedName>
</protein>
<evidence type="ECO:0000313" key="3">
    <source>
        <dbReference type="Proteomes" id="UP000534286"/>
    </source>
</evidence>
<dbReference type="Proteomes" id="UP000534286">
    <property type="component" value="Unassembled WGS sequence"/>
</dbReference>
<evidence type="ECO:0000256" key="1">
    <source>
        <dbReference type="SAM" id="SignalP"/>
    </source>
</evidence>
<accession>A0A7W7RZW4</accession>
<organism evidence="2 3">
    <name type="scientific">Streptosporangium album</name>
    <dbReference type="NCBI Taxonomy" id="47479"/>
    <lineage>
        <taxon>Bacteria</taxon>
        <taxon>Bacillati</taxon>
        <taxon>Actinomycetota</taxon>
        <taxon>Actinomycetes</taxon>
        <taxon>Streptosporangiales</taxon>
        <taxon>Streptosporangiaceae</taxon>
        <taxon>Streptosporangium</taxon>
    </lineage>
</organism>
<evidence type="ECO:0008006" key="4">
    <source>
        <dbReference type="Google" id="ProtNLM"/>
    </source>
</evidence>
<dbReference type="Pfam" id="PF07676">
    <property type="entry name" value="PD40"/>
    <property type="match status" value="1"/>
</dbReference>
<feature type="signal peptide" evidence="1">
    <location>
        <begin position="1"/>
        <end position="19"/>
    </location>
</feature>
<name>A0A7W7RZW4_9ACTN</name>